<dbReference type="EMBL" id="NTJZ01000001">
    <property type="protein sequence ID" value="PDH35344.1"/>
    <property type="molecule type" value="Genomic_DNA"/>
</dbReference>
<dbReference type="AlphaFoldDB" id="A0A2A5WGI2"/>
<evidence type="ECO:0000256" key="13">
    <source>
        <dbReference type="NCBIfam" id="TIGR02414"/>
    </source>
</evidence>
<evidence type="ECO:0000313" key="19">
    <source>
        <dbReference type="Proteomes" id="UP000219329"/>
    </source>
</evidence>
<feature type="domain" description="Peptidase M1 membrane alanine aminopeptidase" evidence="14">
    <location>
        <begin position="243"/>
        <end position="455"/>
    </location>
</feature>
<dbReference type="CDD" id="cd09600">
    <property type="entry name" value="M1_APN"/>
    <property type="match status" value="1"/>
</dbReference>
<comment type="catalytic activity">
    <reaction evidence="1">
        <text>Release of an N-terminal amino acid, Xaa-|-Yaa- from a peptide, amide or arylamide. Xaa is preferably Ala, but may be most amino acids including Pro (slow action). When a terminal hydrophobic residue is followed by a prolyl residue, the two may be released as an intact Xaa-Pro dipeptide.</text>
        <dbReference type="EC" id="3.4.11.2"/>
    </reaction>
</comment>
<sequence length="895" mass="101657">MKNAQARTTYLKNYKPPHYLIETTELDFDLYQDHATVVSRLLFKKNSSLLSDIEDSLILHGQELVLEKLSIDGMQLGEEDYQITGEELVIPSLSKILGGPTERFVVECRTRIEPQNNTALEGLYKSKTMFCTQCEAEGFRRITYYLDRPDVMSTFTTKITADKSKYPVLLSNGNNIDVGDVEGDPSRHWAQWQDPFKKPSYLFALVAGDLVSLDDTFITCSGREIQLKIFVKEKDIDKCDHAMVSLKKSMAWDEEVYGREYDLDIFMIVAVDDFNMGAMENKGLNIFNTSCVLANPRTTTDIAFQRVEAVVAHEYFHNWSGNRVTCRDWFQLSLKEGFTVFRDSEFSADMGSRTVKRVEDVAFLKTVQFAEDAGPMAHSVRPDTYMEISNFYTVTIYEKGSEVVRMINQILGSENFRKGTDLYFERHDGQAVTTEDFVKAMEDASDTDLTQFRRWYSQAGTPKLSIEGTYDAQAKHFTLTVNQSCPPTPGQLEKKPFYIPLRVGLLDKEGNELDLILEPNDEPLSVKDRILLITESSQEFVFKNIDQEPIPSLLRGFSAPVRMEYLYSRDELYFLMVHDSDGFNRWNAAQLLSVDIMNELQRSVAFDMPPLLVKAFEGVLANSFEEGVDKAMLAHLLALPTEGILIEQAVVADVDAIHIVREQIANQLASTLKDSFLKVYTTNCTDQAYEADAASIAKRALKNVALAYLVRTGDGKCLMTCFNQFSEAENMTDQMAALRCLVNSDTAKGQELADQALDRFYEQWHHEPLVVDQWFAVQATCQLPMTLNKVTKLLDHEAFSSRNPNKVRSLIGAFCGQNHVGFHNSNGEGYEFLADRVLELDQLNPQIAARLLTPLTRWRKFDTKRQAMMQSQLQRIKASPKLSKDVFEVVEKSTV</sequence>
<dbReference type="InterPro" id="IPR035414">
    <property type="entry name" value="Peptidase_M1_pepN_Ig-like"/>
</dbReference>
<keyword evidence="9" id="KW-0378">Hydrolase</keyword>
<dbReference type="Pfam" id="PF01433">
    <property type="entry name" value="Peptidase_M1"/>
    <property type="match status" value="1"/>
</dbReference>
<evidence type="ECO:0000256" key="2">
    <source>
        <dbReference type="ARBA" id="ARBA00001947"/>
    </source>
</evidence>
<gene>
    <name evidence="18" type="ORF">CNF02_01125</name>
</gene>
<evidence type="ECO:0000259" key="17">
    <source>
        <dbReference type="Pfam" id="PF17900"/>
    </source>
</evidence>
<keyword evidence="8" id="KW-0479">Metal-binding</keyword>
<name>A0A2A5WGI2_9GAMM</name>
<dbReference type="SUPFAM" id="SSF55486">
    <property type="entry name" value="Metalloproteases ('zincins'), catalytic domain"/>
    <property type="match status" value="1"/>
</dbReference>
<dbReference type="InterPro" id="IPR024601">
    <property type="entry name" value="Peptidase_M1_pepN_C"/>
</dbReference>
<comment type="caution">
    <text evidence="18">The sequence shown here is derived from an EMBL/GenBank/DDBJ whole genome shotgun (WGS) entry which is preliminary data.</text>
</comment>
<feature type="domain" description="Peptidase M1 alanyl aminopeptidase Ig-like fold" evidence="15">
    <location>
        <begin position="460"/>
        <end position="565"/>
    </location>
</feature>
<accession>A0A2A5WGI2</accession>
<feature type="domain" description="Aminopeptidase N-like N-terminal" evidence="17">
    <location>
        <begin position="26"/>
        <end position="202"/>
    </location>
</feature>
<feature type="domain" description="Peptidase M1 alanyl aminopeptidase C-terminal" evidence="16">
    <location>
        <begin position="570"/>
        <end position="893"/>
    </location>
</feature>
<dbReference type="Gene3D" id="2.60.40.1730">
    <property type="entry name" value="tricorn interacting facor f3 domain"/>
    <property type="match status" value="1"/>
</dbReference>
<evidence type="ECO:0000313" key="18">
    <source>
        <dbReference type="EMBL" id="PDH35344.1"/>
    </source>
</evidence>
<evidence type="ECO:0000259" key="16">
    <source>
        <dbReference type="Pfam" id="PF17432"/>
    </source>
</evidence>
<evidence type="ECO:0000256" key="11">
    <source>
        <dbReference type="ARBA" id="ARBA00023049"/>
    </source>
</evidence>
<evidence type="ECO:0000256" key="8">
    <source>
        <dbReference type="ARBA" id="ARBA00022723"/>
    </source>
</evidence>
<evidence type="ECO:0000256" key="7">
    <source>
        <dbReference type="ARBA" id="ARBA00022670"/>
    </source>
</evidence>
<evidence type="ECO:0000259" key="15">
    <source>
        <dbReference type="Pfam" id="PF11940"/>
    </source>
</evidence>
<dbReference type="Pfam" id="PF17432">
    <property type="entry name" value="DUF3458_C"/>
    <property type="match status" value="1"/>
</dbReference>
<proteinExistence type="inferred from homology"/>
<organism evidence="18 19">
    <name type="scientific">OM182 bacterium MED-G28</name>
    <dbReference type="NCBI Taxonomy" id="1986256"/>
    <lineage>
        <taxon>Bacteria</taxon>
        <taxon>Pseudomonadati</taxon>
        <taxon>Pseudomonadota</taxon>
        <taxon>Gammaproteobacteria</taxon>
        <taxon>OMG group</taxon>
        <taxon>OM182 clade</taxon>
    </lineage>
</organism>
<dbReference type="EC" id="3.4.11.2" evidence="4 13"/>
<keyword evidence="10" id="KW-0862">Zinc</keyword>
<evidence type="ECO:0000256" key="3">
    <source>
        <dbReference type="ARBA" id="ARBA00010136"/>
    </source>
</evidence>
<evidence type="ECO:0000256" key="10">
    <source>
        <dbReference type="ARBA" id="ARBA00022833"/>
    </source>
</evidence>
<comment type="function">
    <text evidence="12">Aminopeptidase N is involved in the degradation of intracellular peptides generated by protein breakdown during normal growth as well as in response to nutrient starvation.</text>
</comment>
<dbReference type="FunFam" id="3.30.2010.30:FF:000002">
    <property type="entry name" value="Putative aminopeptidase N"/>
    <property type="match status" value="1"/>
</dbReference>
<keyword evidence="7" id="KW-0645">Protease</keyword>
<dbReference type="SUPFAM" id="SSF63737">
    <property type="entry name" value="Leukotriene A4 hydrolase N-terminal domain"/>
    <property type="match status" value="1"/>
</dbReference>
<dbReference type="Gene3D" id="2.60.40.1840">
    <property type="match status" value="1"/>
</dbReference>
<dbReference type="GO" id="GO:0008237">
    <property type="term" value="F:metallopeptidase activity"/>
    <property type="evidence" value="ECO:0007669"/>
    <property type="project" value="UniProtKB-UniRule"/>
</dbReference>
<evidence type="ECO:0000256" key="9">
    <source>
        <dbReference type="ARBA" id="ARBA00022801"/>
    </source>
</evidence>
<comment type="cofactor">
    <cofactor evidence="2">
        <name>Zn(2+)</name>
        <dbReference type="ChEBI" id="CHEBI:29105"/>
    </cofactor>
</comment>
<keyword evidence="6 18" id="KW-0031">Aminopeptidase</keyword>
<dbReference type="PRINTS" id="PR00756">
    <property type="entry name" value="ALADIPTASE"/>
</dbReference>
<dbReference type="Proteomes" id="UP000219329">
    <property type="component" value="Unassembled WGS sequence"/>
</dbReference>
<dbReference type="GO" id="GO:0016285">
    <property type="term" value="F:alanyl aminopeptidase activity"/>
    <property type="evidence" value="ECO:0007669"/>
    <property type="project" value="UniProtKB-EC"/>
</dbReference>
<reference evidence="18 19" key="1">
    <citation type="submission" date="2017-08" db="EMBL/GenBank/DDBJ databases">
        <title>Fine stratification of microbial communities through a metagenomic profile of the photic zone.</title>
        <authorList>
            <person name="Haro-Moreno J.M."/>
            <person name="Lopez-Perez M."/>
            <person name="De La Torre J."/>
            <person name="Picazo A."/>
            <person name="Camacho A."/>
            <person name="Rodriguez-Valera F."/>
        </authorList>
    </citation>
    <scope>NUCLEOTIDE SEQUENCE [LARGE SCALE GENOMIC DNA]</scope>
    <source>
        <strain evidence="18">MED-G28</strain>
    </source>
</reference>
<dbReference type="InterPro" id="IPR027268">
    <property type="entry name" value="Peptidase_M4/M1_CTD_sf"/>
</dbReference>
<dbReference type="FunFam" id="2.60.40.1730:FF:000005">
    <property type="entry name" value="Aminopeptidase N"/>
    <property type="match status" value="1"/>
</dbReference>
<dbReference type="NCBIfam" id="TIGR02414">
    <property type="entry name" value="pepN_proteo"/>
    <property type="match status" value="1"/>
</dbReference>
<dbReference type="InterPro" id="IPR042097">
    <property type="entry name" value="Aminopeptidase_N-like_N_sf"/>
</dbReference>
<comment type="similarity">
    <text evidence="3">Belongs to the peptidase M1 family.</text>
</comment>
<dbReference type="InterPro" id="IPR012779">
    <property type="entry name" value="Peptidase_M1_pepN"/>
</dbReference>
<dbReference type="InterPro" id="IPR001930">
    <property type="entry name" value="Peptidase_M1"/>
</dbReference>
<dbReference type="PANTHER" id="PTHR46322:SF1">
    <property type="entry name" value="PUROMYCIN-SENSITIVE AMINOPEPTIDASE"/>
    <property type="match status" value="1"/>
</dbReference>
<dbReference type="Gene3D" id="1.10.390.10">
    <property type="entry name" value="Neutral Protease Domain 2"/>
    <property type="match status" value="1"/>
</dbReference>
<evidence type="ECO:0000256" key="5">
    <source>
        <dbReference type="ARBA" id="ARBA00015611"/>
    </source>
</evidence>
<dbReference type="PANTHER" id="PTHR46322">
    <property type="entry name" value="PUROMYCIN-SENSITIVE AMINOPEPTIDASE"/>
    <property type="match status" value="1"/>
</dbReference>
<dbReference type="InterPro" id="IPR038438">
    <property type="entry name" value="PepN_Ig-like_sf"/>
</dbReference>
<protein>
    <recommendedName>
        <fullName evidence="5 13">Aminopeptidase N</fullName>
        <ecNumber evidence="4 13">3.4.11.2</ecNumber>
    </recommendedName>
</protein>
<evidence type="ECO:0000256" key="1">
    <source>
        <dbReference type="ARBA" id="ARBA00000098"/>
    </source>
</evidence>
<dbReference type="GO" id="GO:0006508">
    <property type="term" value="P:proteolysis"/>
    <property type="evidence" value="ECO:0007669"/>
    <property type="project" value="UniProtKB-UniRule"/>
</dbReference>
<dbReference type="Gene3D" id="1.25.50.10">
    <property type="entry name" value="Peptidase M1, alanyl aminopeptidase, C-terminal domain"/>
    <property type="match status" value="1"/>
</dbReference>
<evidence type="ECO:0000259" key="14">
    <source>
        <dbReference type="Pfam" id="PF01433"/>
    </source>
</evidence>
<dbReference type="GO" id="GO:0008270">
    <property type="term" value="F:zinc ion binding"/>
    <property type="evidence" value="ECO:0007669"/>
    <property type="project" value="InterPro"/>
</dbReference>
<dbReference type="InterPro" id="IPR014782">
    <property type="entry name" value="Peptidase_M1_dom"/>
</dbReference>
<dbReference type="InterPro" id="IPR045357">
    <property type="entry name" value="Aminopeptidase_N-like_N"/>
</dbReference>
<evidence type="ECO:0000256" key="6">
    <source>
        <dbReference type="ARBA" id="ARBA00022438"/>
    </source>
</evidence>
<dbReference type="InterPro" id="IPR037144">
    <property type="entry name" value="Peptidase_M1_pepN_C_sf"/>
</dbReference>
<dbReference type="FunFam" id="2.60.40.1840:FF:000001">
    <property type="entry name" value="Aminopeptidase N"/>
    <property type="match status" value="1"/>
</dbReference>
<dbReference type="Gene3D" id="3.30.2010.30">
    <property type="match status" value="1"/>
</dbReference>
<evidence type="ECO:0000256" key="12">
    <source>
        <dbReference type="ARBA" id="ARBA00059739"/>
    </source>
</evidence>
<evidence type="ECO:0000256" key="4">
    <source>
        <dbReference type="ARBA" id="ARBA00012564"/>
    </source>
</evidence>
<keyword evidence="11" id="KW-0482">Metalloprotease</keyword>
<dbReference type="FunFam" id="1.10.390.10:FF:000002">
    <property type="entry name" value="Aminopeptidase N"/>
    <property type="match status" value="1"/>
</dbReference>
<dbReference type="Pfam" id="PF11940">
    <property type="entry name" value="DUF3458"/>
    <property type="match status" value="1"/>
</dbReference>
<dbReference type="Pfam" id="PF17900">
    <property type="entry name" value="Peptidase_M1_N"/>
    <property type="match status" value="1"/>
</dbReference>